<dbReference type="InterPro" id="IPR035979">
    <property type="entry name" value="RBD_domain_sf"/>
</dbReference>
<dbReference type="PANTHER" id="PTHR23236:SF95">
    <property type="entry name" value="NUCLEOLAR PROTEIN 13"/>
    <property type="match status" value="1"/>
</dbReference>
<organism evidence="5 6">
    <name type="scientific">Apiospora arundinis</name>
    <dbReference type="NCBI Taxonomy" id="335852"/>
    <lineage>
        <taxon>Eukaryota</taxon>
        <taxon>Fungi</taxon>
        <taxon>Dikarya</taxon>
        <taxon>Ascomycota</taxon>
        <taxon>Pezizomycotina</taxon>
        <taxon>Sordariomycetes</taxon>
        <taxon>Xylariomycetidae</taxon>
        <taxon>Amphisphaeriales</taxon>
        <taxon>Apiosporaceae</taxon>
        <taxon>Apiospora</taxon>
    </lineage>
</organism>
<feature type="domain" description="RRM" evidence="4">
    <location>
        <begin position="227"/>
        <end position="341"/>
    </location>
</feature>
<feature type="compositionally biased region" description="Basic and acidic residues" evidence="3">
    <location>
        <begin position="302"/>
        <end position="318"/>
    </location>
</feature>
<keyword evidence="6" id="KW-1185">Reference proteome</keyword>
<dbReference type="PANTHER" id="PTHR23236">
    <property type="entry name" value="EUKARYOTIC TRANSLATION INITIATION FACTOR 4B/4H"/>
    <property type="match status" value="1"/>
</dbReference>
<feature type="compositionally biased region" description="Basic and acidic residues" evidence="3">
    <location>
        <begin position="352"/>
        <end position="382"/>
    </location>
</feature>
<sequence length="413" mass="45456">MAPRDSSSDSSSPEPDAAAPTSPNKKRKSQVDQIEVDLQLPEPPSKRAKRLLKKGKPLPVKPNSDDEAEANDGLEVPSGKGGKSAKGEKKSNRSEWGVWIGNLAFSMTRPELFKWIVDNSGGAIKEENITRVNLPTSKNAPPPRGPRPSGPQNRGFAYIDFDTEAAAMAALSLTETELNGRNVLIKSATSFEGRPDKKAEDAPADGDAEGAAANGDAAATKKSAPSRKIYVGNLGFQTTEDDLRHNFDKCGEIDWVKVATFEDTGKCKGYGWVKFKEPEAADWGVKGFVRIKEEIETEDDFKESKGEDADAAAPEEKKFKTRKWWVNRLHGRQLKVEFAEDDQVRYKKRYGKDRPRDGQAPRGKRPEPGEGDTRPPRREPARVPKKPVYGDEQVASYLTGGMVKAEGKKTTFD</sequence>
<evidence type="ECO:0000256" key="3">
    <source>
        <dbReference type="SAM" id="MobiDB-lite"/>
    </source>
</evidence>
<reference evidence="5 6" key="1">
    <citation type="journal article" date="2024" name="IMA Fungus">
        <title>Apiospora arundinis, a panoply of carbohydrate-active enzymes and secondary metabolites.</title>
        <authorList>
            <person name="Sorensen T."/>
            <person name="Petersen C."/>
            <person name="Muurmann A.T."/>
            <person name="Christiansen J.V."/>
            <person name="Brundto M.L."/>
            <person name="Overgaard C.K."/>
            <person name="Boysen A.T."/>
            <person name="Wollenberg R.D."/>
            <person name="Larsen T.O."/>
            <person name="Sorensen J.L."/>
            <person name="Nielsen K.L."/>
            <person name="Sondergaard T.E."/>
        </authorList>
    </citation>
    <scope>NUCLEOTIDE SEQUENCE [LARGE SCALE GENOMIC DNA]</scope>
    <source>
        <strain evidence="5 6">AAU 773</strain>
    </source>
</reference>
<feature type="region of interest" description="Disordered" evidence="3">
    <location>
        <begin position="1"/>
        <end position="93"/>
    </location>
</feature>
<dbReference type="InterPro" id="IPR000504">
    <property type="entry name" value="RRM_dom"/>
</dbReference>
<protein>
    <submittedName>
        <fullName evidence="5">Nucleotide alpha-beta</fullName>
    </submittedName>
</protein>
<evidence type="ECO:0000313" key="5">
    <source>
        <dbReference type="EMBL" id="KAK8876764.1"/>
    </source>
</evidence>
<feature type="domain" description="RRM" evidence="4">
    <location>
        <begin position="96"/>
        <end position="190"/>
    </location>
</feature>
<accession>A0ABR2JG73</accession>
<gene>
    <name evidence="5" type="ORF">PGQ11_001710</name>
</gene>
<dbReference type="SUPFAM" id="SSF54928">
    <property type="entry name" value="RNA-binding domain, RBD"/>
    <property type="match status" value="1"/>
</dbReference>
<dbReference type="Proteomes" id="UP001390339">
    <property type="component" value="Unassembled WGS sequence"/>
</dbReference>
<feature type="region of interest" description="Disordered" evidence="3">
    <location>
        <begin position="192"/>
        <end position="224"/>
    </location>
</feature>
<feature type="region of interest" description="Disordered" evidence="3">
    <location>
        <begin position="296"/>
        <end position="318"/>
    </location>
</feature>
<keyword evidence="1 2" id="KW-0694">RNA-binding</keyword>
<feature type="compositionally biased region" description="Low complexity" evidence="3">
    <location>
        <begin position="1"/>
        <end position="23"/>
    </location>
</feature>
<dbReference type="Gene3D" id="3.30.70.330">
    <property type="match status" value="2"/>
</dbReference>
<feature type="compositionally biased region" description="Basic residues" evidence="3">
    <location>
        <begin position="46"/>
        <end position="56"/>
    </location>
</feature>
<feature type="compositionally biased region" description="Low complexity" evidence="3">
    <location>
        <begin position="209"/>
        <end position="218"/>
    </location>
</feature>
<dbReference type="PROSITE" id="PS50102">
    <property type="entry name" value="RRM"/>
    <property type="match status" value="2"/>
</dbReference>
<feature type="region of interest" description="Disordered" evidence="3">
    <location>
        <begin position="128"/>
        <end position="153"/>
    </location>
</feature>
<feature type="compositionally biased region" description="Polar residues" evidence="3">
    <location>
        <begin position="130"/>
        <end position="139"/>
    </location>
</feature>
<evidence type="ECO:0000256" key="1">
    <source>
        <dbReference type="ARBA" id="ARBA00022884"/>
    </source>
</evidence>
<feature type="compositionally biased region" description="Pro residues" evidence="3">
    <location>
        <begin position="140"/>
        <end position="149"/>
    </location>
</feature>
<evidence type="ECO:0000256" key="2">
    <source>
        <dbReference type="PROSITE-ProRule" id="PRU00176"/>
    </source>
</evidence>
<comment type="caution">
    <text evidence="5">The sequence shown here is derived from an EMBL/GenBank/DDBJ whole genome shotgun (WGS) entry which is preliminary data.</text>
</comment>
<name>A0ABR2JG73_9PEZI</name>
<dbReference type="EMBL" id="JAPCWZ010000002">
    <property type="protein sequence ID" value="KAK8876764.1"/>
    <property type="molecule type" value="Genomic_DNA"/>
</dbReference>
<feature type="region of interest" description="Disordered" evidence="3">
    <location>
        <begin position="347"/>
        <end position="413"/>
    </location>
</feature>
<dbReference type="SMART" id="SM00360">
    <property type="entry name" value="RRM"/>
    <property type="match status" value="2"/>
</dbReference>
<evidence type="ECO:0000313" key="6">
    <source>
        <dbReference type="Proteomes" id="UP001390339"/>
    </source>
</evidence>
<evidence type="ECO:0000259" key="4">
    <source>
        <dbReference type="PROSITE" id="PS50102"/>
    </source>
</evidence>
<proteinExistence type="predicted"/>
<dbReference type="Pfam" id="PF00076">
    <property type="entry name" value="RRM_1"/>
    <property type="match status" value="1"/>
</dbReference>
<dbReference type="InterPro" id="IPR012677">
    <property type="entry name" value="Nucleotide-bd_a/b_plait_sf"/>
</dbReference>